<dbReference type="PANTHER" id="PTHR47506">
    <property type="entry name" value="TRANSCRIPTIONAL REGULATORY PROTEIN"/>
    <property type="match status" value="1"/>
</dbReference>
<proteinExistence type="predicted"/>
<evidence type="ECO:0000259" key="5">
    <source>
        <dbReference type="PROSITE" id="PS50977"/>
    </source>
</evidence>
<dbReference type="SUPFAM" id="SSF46689">
    <property type="entry name" value="Homeodomain-like"/>
    <property type="match status" value="1"/>
</dbReference>
<feature type="domain" description="HTH tetR-type" evidence="5">
    <location>
        <begin position="6"/>
        <end position="66"/>
    </location>
</feature>
<accession>A0ABW7I7C1</accession>
<keyword evidence="3" id="KW-0804">Transcription</keyword>
<dbReference type="PROSITE" id="PS50977">
    <property type="entry name" value="HTH_TETR_2"/>
    <property type="match status" value="1"/>
</dbReference>
<name>A0ABW7I7C1_9RHOB</name>
<evidence type="ECO:0000256" key="3">
    <source>
        <dbReference type="ARBA" id="ARBA00023163"/>
    </source>
</evidence>
<dbReference type="Gene3D" id="1.10.10.60">
    <property type="entry name" value="Homeodomain-like"/>
    <property type="match status" value="1"/>
</dbReference>
<keyword evidence="1" id="KW-0805">Transcription regulation</keyword>
<dbReference type="Pfam" id="PF16925">
    <property type="entry name" value="TetR_C_13"/>
    <property type="match status" value="1"/>
</dbReference>
<sequence>MPRPPSFDRDELIERACRLFWRQGWAGTSMKDLEAELGLKPGSFYAAFGSKDALFALALERYAADGAARLGALETRLGPVETLKAHLAQVVSREDGAPLPCMLAKTVLELGPKGHALADKAQTCLGAMEARFAALFRQGQAVGQIAPHHDPERLARRFQSDLLGLRVTAQRPDVDADALAADIGRDLDRLG</sequence>
<protein>
    <submittedName>
        <fullName evidence="6">TetR/AcrR family transcriptional regulator</fullName>
    </submittedName>
</protein>
<dbReference type="PANTHER" id="PTHR47506:SF10">
    <property type="entry name" value="TRANSCRIPTIONAL REGULATORY PROTEIN"/>
    <property type="match status" value="1"/>
</dbReference>
<feature type="DNA-binding region" description="H-T-H motif" evidence="4">
    <location>
        <begin position="29"/>
        <end position="48"/>
    </location>
</feature>
<keyword evidence="2 4" id="KW-0238">DNA-binding</keyword>
<dbReference type="SUPFAM" id="SSF48498">
    <property type="entry name" value="Tetracyclin repressor-like, C-terminal domain"/>
    <property type="match status" value="1"/>
</dbReference>
<dbReference type="EMBL" id="JBIHMM010000001">
    <property type="protein sequence ID" value="MFH0253390.1"/>
    <property type="molecule type" value="Genomic_DNA"/>
</dbReference>
<dbReference type="Gene3D" id="1.10.357.10">
    <property type="entry name" value="Tetracycline Repressor, domain 2"/>
    <property type="match status" value="1"/>
</dbReference>
<evidence type="ECO:0000256" key="4">
    <source>
        <dbReference type="PROSITE-ProRule" id="PRU00335"/>
    </source>
</evidence>
<dbReference type="InterPro" id="IPR011075">
    <property type="entry name" value="TetR_C"/>
</dbReference>
<dbReference type="Pfam" id="PF00440">
    <property type="entry name" value="TetR_N"/>
    <property type="match status" value="1"/>
</dbReference>
<keyword evidence="7" id="KW-1185">Reference proteome</keyword>
<dbReference type="InterPro" id="IPR009057">
    <property type="entry name" value="Homeodomain-like_sf"/>
</dbReference>
<dbReference type="Proteomes" id="UP001607157">
    <property type="component" value="Unassembled WGS sequence"/>
</dbReference>
<reference evidence="6 7" key="1">
    <citation type="submission" date="2024-10" db="EMBL/GenBank/DDBJ databases">
        <authorList>
            <person name="Yang X.-N."/>
        </authorList>
    </citation>
    <scope>NUCLEOTIDE SEQUENCE [LARGE SCALE GENOMIC DNA]</scope>
    <source>
        <strain evidence="6 7">CAU 1059</strain>
    </source>
</reference>
<dbReference type="InterPro" id="IPR001647">
    <property type="entry name" value="HTH_TetR"/>
</dbReference>
<evidence type="ECO:0000313" key="6">
    <source>
        <dbReference type="EMBL" id="MFH0253390.1"/>
    </source>
</evidence>
<evidence type="ECO:0000313" key="7">
    <source>
        <dbReference type="Proteomes" id="UP001607157"/>
    </source>
</evidence>
<evidence type="ECO:0000256" key="2">
    <source>
        <dbReference type="ARBA" id="ARBA00023125"/>
    </source>
</evidence>
<comment type="caution">
    <text evidence="6">The sequence shown here is derived from an EMBL/GenBank/DDBJ whole genome shotgun (WGS) entry which is preliminary data.</text>
</comment>
<gene>
    <name evidence="6" type="ORF">ACGRVM_05775</name>
</gene>
<evidence type="ECO:0000256" key="1">
    <source>
        <dbReference type="ARBA" id="ARBA00023015"/>
    </source>
</evidence>
<dbReference type="InterPro" id="IPR036271">
    <property type="entry name" value="Tet_transcr_reg_TetR-rel_C_sf"/>
</dbReference>
<organism evidence="6 7">
    <name type="scientific">Roseovarius aquimarinus</name>
    <dbReference type="NCBI Taxonomy" id="1229156"/>
    <lineage>
        <taxon>Bacteria</taxon>
        <taxon>Pseudomonadati</taxon>
        <taxon>Pseudomonadota</taxon>
        <taxon>Alphaproteobacteria</taxon>
        <taxon>Rhodobacterales</taxon>
        <taxon>Roseobacteraceae</taxon>
        <taxon>Roseovarius</taxon>
    </lineage>
</organism>
<dbReference type="RefSeq" id="WP_377167720.1">
    <property type="nucleotide sequence ID" value="NZ_JBHTJC010000001.1"/>
</dbReference>